<dbReference type="AlphaFoldDB" id="A0A1X7UZD9"/>
<dbReference type="GO" id="GO:0016233">
    <property type="term" value="P:telomere capping"/>
    <property type="evidence" value="ECO:0007669"/>
    <property type="project" value="TreeGrafter"/>
</dbReference>
<dbReference type="GO" id="GO:0098505">
    <property type="term" value="F:G-rich strand telomeric DNA binding"/>
    <property type="evidence" value="ECO:0007669"/>
    <property type="project" value="TreeGrafter"/>
</dbReference>
<organism evidence="1">
    <name type="scientific">Amphimedon queenslandica</name>
    <name type="common">Sponge</name>
    <dbReference type="NCBI Taxonomy" id="400682"/>
    <lineage>
        <taxon>Eukaryota</taxon>
        <taxon>Metazoa</taxon>
        <taxon>Porifera</taxon>
        <taxon>Demospongiae</taxon>
        <taxon>Heteroscleromorpha</taxon>
        <taxon>Haplosclerida</taxon>
        <taxon>Niphatidae</taxon>
        <taxon>Amphimedon</taxon>
    </lineage>
</organism>
<name>A0A1X7UZD9_AMPQE</name>
<dbReference type="Gene3D" id="2.40.50.140">
    <property type="entry name" value="Nucleic acid-binding proteins"/>
    <property type="match status" value="2"/>
</dbReference>
<dbReference type="SUPFAM" id="SSF50249">
    <property type="entry name" value="Nucleic acid-binding proteins"/>
    <property type="match status" value="2"/>
</dbReference>
<accession>A0A1X7UZD9</accession>
<reference evidence="1" key="1">
    <citation type="submission" date="2017-05" db="UniProtKB">
        <authorList>
            <consortium name="EnsemblMetazoa"/>
        </authorList>
    </citation>
    <scope>IDENTIFICATION</scope>
</reference>
<dbReference type="EnsemblMetazoa" id="Aqu2.1.33066_001">
    <property type="protein sequence ID" value="Aqu2.1.33066_001"/>
    <property type="gene ID" value="Aqu2.1.33066"/>
</dbReference>
<dbReference type="PANTHER" id="PTHR14513:SF0">
    <property type="entry name" value="PROTECTION OF TELOMERES PROTEIN 1"/>
    <property type="match status" value="1"/>
</dbReference>
<dbReference type="OrthoDB" id="2186770at2759"/>
<dbReference type="InParanoid" id="A0A1X7UZD9"/>
<dbReference type="GO" id="GO:0032210">
    <property type="term" value="P:regulation of telomere maintenance via telomerase"/>
    <property type="evidence" value="ECO:0007669"/>
    <property type="project" value="TreeGrafter"/>
</dbReference>
<dbReference type="InterPro" id="IPR028389">
    <property type="entry name" value="POT1"/>
</dbReference>
<dbReference type="InterPro" id="IPR012340">
    <property type="entry name" value="NA-bd_OB-fold"/>
</dbReference>
<protein>
    <recommendedName>
        <fullName evidence="2">Telomeric single stranded DNA binding POT1/Cdc13 domain-containing protein</fullName>
    </recommendedName>
</protein>
<proteinExistence type="predicted"/>
<evidence type="ECO:0000313" key="1">
    <source>
        <dbReference type="EnsemblMetazoa" id="Aqu2.1.33066_001"/>
    </source>
</evidence>
<dbReference type="GO" id="GO:0010521">
    <property type="term" value="F:telomerase inhibitor activity"/>
    <property type="evidence" value="ECO:0007669"/>
    <property type="project" value="TreeGrafter"/>
</dbReference>
<dbReference type="PANTHER" id="PTHR14513">
    <property type="entry name" value="PROTECTION OF TELOMERES 1"/>
    <property type="match status" value="1"/>
</dbReference>
<evidence type="ECO:0008006" key="2">
    <source>
        <dbReference type="Google" id="ProtNLM"/>
    </source>
</evidence>
<dbReference type="STRING" id="400682.A0A1X7UZD9"/>
<sequence>MIKVHLSERHVKQLKSPGRNSLVYINGGHYKEDSSTTRCISGDHLCVFVSQSLYSKLKKCLAPVVYVSSIPLQVVSQEIISRRVFPTHPIAKINNNNSNNIQRLMTSTPRLSFRPLRYPYLRDLKKDTIINATGCIQHFKLPSLPKTRRGYYQSFTITDMSLPPGKEVSVTVFGRGESDFPNNLRVGHIVMLRNVSINMYRMFMQITCRSPRNLFVYDPSKEIEVIREYPMSSLELQIITSLREWVLNKGLLNSHSRLCKIRDIVPGLHFDLECIISSIQIKDSSLHMSVYDETASCSILVPGGIHPSFTVSEGHSVYLFNIHAAPLYSKDTQSFELHLMQHMFRGICFSKLPLMQCQYFVSRQLRFSEGKRFTNLAELLKNKTIPIVHRCKVRVQGIEKESVEECIYLLCSKCNKEYPMKRTGDDTTLASELTQECVSCRKDGKLMYAYLIPLYITDDTASMTVPAVKKEAQVLFRDLKPSNPYLDQEFRNKLLRYIEILIGRNPFDTKSDDTVSLSPLSPPPLPPILDCCIISYYVGSTPKSEEERRNARIRYQISNTQLITY</sequence>
<dbReference type="GO" id="GO:0000783">
    <property type="term" value="C:nuclear telomere cap complex"/>
    <property type="evidence" value="ECO:0007669"/>
    <property type="project" value="TreeGrafter"/>
</dbReference>